<gene>
    <name evidence="1" type="ORF">GWR21_28315</name>
</gene>
<sequence>MISPIDITTPVQQLIDRIGSDYEHEIIPVQPAPGAKTGKSYINVQEKVAKDGGNPVYGWAIWQGDFICEGEHYAVWEDNDGNLTDVTPPRVALEKIMFIPDDRFTAEDKQARNVRVNITGNPLVDHAIMLSEMKEFLLKYGKQLEDDNINFNTYTGNMYNHYDTLANNVMLFLTEGGKFGAPCYCKSGKPYSQCHGKNLPAAIAVDKQNATKVNE</sequence>
<protein>
    <submittedName>
        <fullName evidence="1">SEC-C domain-containing protein</fullName>
    </submittedName>
</protein>
<reference evidence="1 2" key="1">
    <citation type="submission" date="2020-01" db="EMBL/GenBank/DDBJ databases">
        <title>Complete genome sequence of Chitinophaga sp. H33E-04 isolated from quinoa roots.</title>
        <authorList>
            <person name="Weon H.-Y."/>
            <person name="Lee S.A."/>
        </authorList>
    </citation>
    <scope>NUCLEOTIDE SEQUENCE [LARGE SCALE GENOMIC DNA]</scope>
    <source>
        <strain evidence="1 2">H33E-04</strain>
    </source>
</reference>
<dbReference type="EMBL" id="CP048113">
    <property type="protein sequence ID" value="QHS63351.1"/>
    <property type="molecule type" value="Genomic_DNA"/>
</dbReference>
<dbReference type="AlphaFoldDB" id="A0A6B9ZNY1"/>
<organism evidence="1 2">
    <name type="scientific">Chitinophaga agri</name>
    <dbReference type="NCBI Taxonomy" id="2703787"/>
    <lineage>
        <taxon>Bacteria</taxon>
        <taxon>Pseudomonadati</taxon>
        <taxon>Bacteroidota</taxon>
        <taxon>Chitinophagia</taxon>
        <taxon>Chitinophagales</taxon>
        <taxon>Chitinophagaceae</taxon>
        <taxon>Chitinophaga</taxon>
    </lineage>
</organism>
<proteinExistence type="predicted"/>
<dbReference type="RefSeq" id="WP_162335067.1">
    <property type="nucleotide sequence ID" value="NZ_CP048113.1"/>
</dbReference>
<evidence type="ECO:0000313" key="1">
    <source>
        <dbReference type="EMBL" id="QHS63351.1"/>
    </source>
</evidence>
<dbReference type="KEGG" id="chih:GWR21_28315"/>
<accession>A0A6B9ZNY1</accession>
<evidence type="ECO:0000313" key="2">
    <source>
        <dbReference type="Proteomes" id="UP000476411"/>
    </source>
</evidence>
<name>A0A6B9ZNY1_9BACT</name>
<dbReference type="Proteomes" id="UP000476411">
    <property type="component" value="Chromosome"/>
</dbReference>
<keyword evidence="2" id="KW-1185">Reference proteome</keyword>